<dbReference type="RefSeq" id="WP_183851955.1">
    <property type="nucleotide sequence ID" value="NZ_JACHOO010000001.1"/>
</dbReference>
<feature type="domain" description="CHAD" evidence="2">
    <location>
        <begin position="234"/>
        <end position="516"/>
    </location>
</feature>
<dbReference type="PROSITE" id="PS51708">
    <property type="entry name" value="CHAD"/>
    <property type="match status" value="1"/>
</dbReference>
<dbReference type="Gene3D" id="2.40.320.10">
    <property type="entry name" value="Hypothetical Protein Pfu-838710-001"/>
    <property type="match status" value="1"/>
</dbReference>
<evidence type="ECO:0000259" key="2">
    <source>
        <dbReference type="PROSITE" id="PS51708"/>
    </source>
</evidence>
<dbReference type="Pfam" id="PF05235">
    <property type="entry name" value="CHAD"/>
    <property type="match status" value="1"/>
</dbReference>
<dbReference type="InterPro" id="IPR039013">
    <property type="entry name" value="YgiF"/>
</dbReference>
<dbReference type="PROSITE" id="PS51707">
    <property type="entry name" value="CYTH"/>
    <property type="match status" value="1"/>
</dbReference>
<evidence type="ECO:0000313" key="3">
    <source>
        <dbReference type="EMBL" id="MBB5751358.1"/>
    </source>
</evidence>
<dbReference type="InterPro" id="IPR007899">
    <property type="entry name" value="CHAD_dom"/>
</dbReference>
<dbReference type="AlphaFoldDB" id="A0A7W9CSZ8"/>
<dbReference type="SMART" id="SM01118">
    <property type="entry name" value="CYTH"/>
    <property type="match status" value="1"/>
</dbReference>
<sequence length="525" mass="56766">MNDLAFPGPRTEQGIAPPPIEVEIKLTGSAEAIAGAIRSPAIASRARNRGVFRRLEATYFDAPDHRLRRAGLTYRIRRSGGRLTATVKQELDIPEALAGRAEWEASVESAAPDPALLPQDAADAVRKALAGAPLFASVATRIRRHAIRLDVDGALLELAHDEGLIAAEGRSTTLHEIELELLAGGAEHLIGLARDLVETHGLCVGHMSKAERGFLLLGSGVPIVKAERPALDPAMKLDDAIATVLGAAARHVAGNLKAAEAGLQVEVIHQTRVSLRRLRSICGLMRRIAPAPVFRRLADEGKALAGALGRARDIDVFLAESLATAEPNDAARIDFAGLKAVAEAERRTAYEGARAALDGPSASRLHLALLDTLVRRSWREDLPPVEGARLNEAAAGAAADLLDRLAKQVRRRGRRLKTLPAPERHELRITVKKLNYAVDLLANLFEGSGKLRRYQNALAGLQQALGRANDSAVLPQLLDSLTTGAAPDLVRAAAYLEGWRARDDHDTEQDIRKAWRRFRSVEPFW</sequence>
<protein>
    <submittedName>
        <fullName evidence="3">Inorganic triphosphatase YgiF</fullName>
    </submittedName>
</protein>
<evidence type="ECO:0000313" key="4">
    <source>
        <dbReference type="Proteomes" id="UP000523821"/>
    </source>
</evidence>
<accession>A0A7W9CSZ8</accession>
<organism evidence="3 4">
    <name type="scientific">Prosthecomicrobium pneumaticum</name>
    <dbReference type="NCBI Taxonomy" id="81895"/>
    <lineage>
        <taxon>Bacteria</taxon>
        <taxon>Pseudomonadati</taxon>
        <taxon>Pseudomonadota</taxon>
        <taxon>Alphaproteobacteria</taxon>
        <taxon>Hyphomicrobiales</taxon>
        <taxon>Kaistiaceae</taxon>
        <taxon>Prosthecomicrobium</taxon>
    </lineage>
</organism>
<dbReference type="Gene3D" id="1.40.20.10">
    <property type="entry name" value="CHAD domain"/>
    <property type="match status" value="1"/>
</dbReference>
<proteinExistence type="predicted"/>
<evidence type="ECO:0000259" key="1">
    <source>
        <dbReference type="PROSITE" id="PS51707"/>
    </source>
</evidence>
<dbReference type="Proteomes" id="UP000523821">
    <property type="component" value="Unassembled WGS sequence"/>
</dbReference>
<gene>
    <name evidence="3" type="ORF">GGQ63_000401</name>
</gene>
<dbReference type="InterPro" id="IPR033469">
    <property type="entry name" value="CYTH-like_dom_sf"/>
</dbReference>
<dbReference type="PANTHER" id="PTHR39569">
    <property type="entry name" value="INORGANIC TRIPHOSPHATASE"/>
    <property type="match status" value="1"/>
</dbReference>
<dbReference type="EMBL" id="JACHOO010000001">
    <property type="protein sequence ID" value="MBB5751358.1"/>
    <property type="molecule type" value="Genomic_DNA"/>
</dbReference>
<keyword evidence="4" id="KW-1185">Reference proteome</keyword>
<dbReference type="PANTHER" id="PTHR39569:SF1">
    <property type="entry name" value="INORGANIC TRIPHOSPHATASE"/>
    <property type="match status" value="1"/>
</dbReference>
<dbReference type="CDD" id="cd07756">
    <property type="entry name" value="CYTH-like_Pase_CHAD"/>
    <property type="match status" value="1"/>
</dbReference>
<dbReference type="InterPro" id="IPR023577">
    <property type="entry name" value="CYTH_domain"/>
</dbReference>
<dbReference type="SUPFAM" id="SSF55154">
    <property type="entry name" value="CYTH-like phosphatases"/>
    <property type="match status" value="1"/>
</dbReference>
<name>A0A7W9CSZ8_9HYPH</name>
<dbReference type="Pfam" id="PF01928">
    <property type="entry name" value="CYTH"/>
    <property type="match status" value="1"/>
</dbReference>
<feature type="domain" description="CYTH" evidence="1">
    <location>
        <begin position="19"/>
        <end position="220"/>
    </location>
</feature>
<comment type="caution">
    <text evidence="3">The sequence shown here is derived from an EMBL/GenBank/DDBJ whole genome shotgun (WGS) entry which is preliminary data.</text>
</comment>
<dbReference type="GO" id="GO:0050355">
    <property type="term" value="F:inorganic triphosphate phosphatase activity"/>
    <property type="evidence" value="ECO:0007669"/>
    <property type="project" value="InterPro"/>
</dbReference>
<reference evidence="3 4" key="1">
    <citation type="submission" date="2020-08" db="EMBL/GenBank/DDBJ databases">
        <title>Genomic Encyclopedia of Type Strains, Phase IV (KMG-IV): sequencing the most valuable type-strain genomes for metagenomic binning, comparative biology and taxonomic classification.</title>
        <authorList>
            <person name="Goeker M."/>
        </authorList>
    </citation>
    <scope>NUCLEOTIDE SEQUENCE [LARGE SCALE GENOMIC DNA]</scope>
    <source>
        <strain evidence="3 4">DSM 16268</strain>
    </source>
</reference>
<dbReference type="GO" id="GO:0046872">
    <property type="term" value="F:metal ion binding"/>
    <property type="evidence" value="ECO:0007669"/>
    <property type="project" value="TreeGrafter"/>
</dbReference>
<dbReference type="SMART" id="SM00880">
    <property type="entry name" value="CHAD"/>
    <property type="match status" value="1"/>
</dbReference>
<dbReference type="InterPro" id="IPR038186">
    <property type="entry name" value="CHAD_dom_sf"/>
</dbReference>